<feature type="compositionally biased region" description="Polar residues" evidence="1">
    <location>
        <begin position="59"/>
        <end position="68"/>
    </location>
</feature>
<comment type="caution">
    <text evidence="3">The sequence shown here is derived from an EMBL/GenBank/DDBJ whole genome shotgun (WGS) entry which is preliminary data.</text>
</comment>
<organism evidence="3 4">
    <name type="scientific">Tripterygium wilfordii</name>
    <name type="common">Thunder God vine</name>
    <dbReference type="NCBI Taxonomy" id="458696"/>
    <lineage>
        <taxon>Eukaryota</taxon>
        <taxon>Viridiplantae</taxon>
        <taxon>Streptophyta</taxon>
        <taxon>Embryophyta</taxon>
        <taxon>Tracheophyta</taxon>
        <taxon>Spermatophyta</taxon>
        <taxon>Magnoliopsida</taxon>
        <taxon>eudicotyledons</taxon>
        <taxon>Gunneridae</taxon>
        <taxon>Pentapetalae</taxon>
        <taxon>rosids</taxon>
        <taxon>fabids</taxon>
        <taxon>Celastrales</taxon>
        <taxon>Celastraceae</taxon>
        <taxon>Tripterygium</taxon>
    </lineage>
</organism>
<gene>
    <name evidence="3" type="ORF">HS088_TW19G00356</name>
</gene>
<keyword evidence="2" id="KW-0732">Signal</keyword>
<feature type="region of interest" description="Disordered" evidence="1">
    <location>
        <begin position="23"/>
        <end position="42"/>
    </location>
</feature>
<dbReference type="EMBL" id="JAAARO010000019">
    <property type="protein sequence ID" value="KAF5730760.1"/>
    <property type="molecule type" value="Genomic_DNA"/>
</dbReference>
<keyword evidence="4" id="KW-1185">Reference proteome</keyword>
<evidence type="ECO:0000256" key="1">
    <source>
        <dbReference type="SAM" id="MobiDB-lite"/>
    </source>
</evidence>
<protein>
    <submittedName>
        <fullName evidence="3">Uncharacterized protein</fullName>
    </submittedName>
</protein>
<reference evidence="3 4" key="1">
    <citation type="journal article" date="2020" name="Nat. Commun.">
        <title>Genome of Tripterygium wilfordii and identification of cytochrome P450 involved in triptolide biosynthesis.</title>
        <authorList>
            <person name="Tu L."/>
            <person name="Su P."/>
            <person name="Zhang Z."/>
            <person name="Gao L."/>
            <person name="Wang J."/>
            <person name="Hu T."/>
            <person name="Zhou J."/>
            <person name="Zhang Y."/>
            <person name="Zhao Y."/>
            <person name="Liu Y."/>
            <person name="Song Y."/>
            <person name="Tong Y."/>
            <person name="Lu Y."/>
            <person name="Yang J."/>
            <person name="Xu C."/>
            <person name="Jia M."/>
            <person name="Peters R.J."/>
            <person name="Huang L."/>
            <person name="Gao W."/>
        </authorList>
    </citation>
    <scope>NUCLEOTIDE SEQUENCE [LARGE SCALE GENOMIC DNA]</scope>
    <source>
        <strain evidence="4">cv. XIE 37</strain>
        <tissue evidence="3">Leaf</tissue>
    </source>
</reference>
<sequence>MKKHRHPSFLILHFLMSTISAKRRRKSSQTAITTVPPPRKRTIGASQTIHTQEDPPFVPSTSLPTAPTQVEARSAVRRHSRAPSTRVEARDDVIPDGTTRAIDGVGGIAYFVAGRNDCKKGCAACNSATVPSTVRTSRRKIRVQLDDHHGRPISDNVSSLLSHQIGVIIGTSLPMDRGYWSEVDPKEKDQAKQTLLTHFDIDIDGDSIEHFDPRVSECLDKLFAKMFREFKYELHSYFSDYAMKEEAKQNPPIEWYTREAMQGKSLYLRMLDERF</sequence>
<evidence type="ECO:0000313" key="4">
    <source>
        <dbReference type="Proteomes" id="UP000593562"/>
    </source>
</evidence>
<feature type="chain" id="PRO_5029482394" evidence="2">
    <location>
        <begin position="22"/>
        <end position="275"/>
    </location>
</feature>
<evidence type="ECO:0000256" key="2">
    <source>
        <dbReference type="SAM" id="SignalP"/>
    </source>
</evidence>
<feature type="signal peptide" evidence="2">
    <location>
        <begin position="1"/>
        <end position="21"/>
    </location>
</feature>
<dbReference type="InParanoid" id="A0A7J7C9I5"/>
<proteinExistence type="predicted"/>
<name>A0A7J7C9I5_TRIWF</name>
<evidence type="ECO:0000313" key="3">
    <source>
        <dbReference type="EMBL" id="KAF5730760.1"/>
    </source>
</evidence>
<dbReference type="AlphaFoldDB" id="A0A7J7C9I5"/>
<feature type="region of interest" description="Disordered" evidence="1">
    <location>
        <begin position="47"/>
        <end position="88"/>
    </location>
</feature>
<accession>A0A7J7C9I5</accession>
<dbReference type="Proteomes" id="UP000593562">
    <property type="component" value="Unassembled WGS sequence"/>
</dbReference>